<evidence type="ECO:0000313" key="1">
    <source>
        <dbReference type="EMBL" id="SEP53964.1"/>
    </source>
</evidence>
<sequence>MKSAFQPERLWPRGHRELNLLVTPDLHRDDDLAIMLTRIRTLLKQHPATDRPVPDEWVHLTVQSINHGLAREPVGPAARTRLIEELAGLFASLPSFSLLLGSLLAYNTGVLADVHYDEPFNDLVNRARTIIATICGQDSIGHDSTPGHMAVAYAHGEQETDTLQRQLRRIRPSHATLTVDSIVLAEVQQDPAQCVYRWNVLHRFPLAIPVRDNRTVSTR</sequence>
<dbReference type="RefSeq" id="WP_091628959.1">
    <property type="nucleotide sequence ID" value="NZ_FOEF01000034.1"/>
</dbReference>
<accession>A0A1H8YP31</accession>
<gene>
    <name evidence="1" type="ORF">SAMN04489732_13419</name>
</gene>
<keyword evidence="2" id="KW-1185">Reference proteome</keyword>
<dbReference type="AlphaFoldDB" id="A0A1H8YP31"/>
<proteinExistence type="predicted"/>
<evidence type="ECO:0008006" key="3">
    <source>
        <dbReference type="Google" id="ProtNLM"/>
    </source>
</evidence>
<dbReference type="Proteomes" id="UP000198582">
    <property type="component" value="Unassembled WGS sequence"/>
</dbReference>
<dbReference type="OrthoDB" id="3628801at2"/>
<dbReference type="Gene3D" id="3.90.1140.10">
    <property type="entry name" value="Cyclic phosphodiesterase"/>
    <property type="match status" value="1"/>
</dbReference>
<dbReference type="SUPFAM" id="SSF55144">
    <property type="entry name" value="LigT-like"/>
    <property type="match status" value="1"/>
</dbReference>
<protein>
    <recommendedName>
        <fullName evidence="3">2'-5' RNA ligase superfamily protein</fullName>
    </recommendedName>
</protein>
<evidence type="ECO:0000313" key="2">
    <source>
        <dbReference type="Proteomes" id="UP000198582"/>
    </source>
</evidence>
<dbReference type="InterPro" id="IPR009097">
    <property type="entry name" value="Cyclic_Pdiesterase"/>
</dbReference>
<organism evidence="1 2">
    <name type="scientific">Amycolatopsis saalfeldensis</name>
    <dbReference type="NCBI Taxonomy" id="394193"/>
    <lineage>
        <taxon>Bacteria</taxon>
        <taxon>Bacillati</taxon>
        <taxon>Actinomycetota</taxon>
        <taxon>Actinomycetes</taxon>
        <taxon>Pseudonocardiales</taxon>
        <taxon>Pseudonocardiaceae</taxon>
        <taxon>Amycolatopsis</taxon>
    </lineage>
</organism>
<reference evidence="1 2" key="1">
    <citation type="submission" date="2016-10" db="EMBL/GenBank/DDBJ databases">
        <authorList>
            <person name="de Groot N.N."/>
        </authorList>
    </citation>
    <scope>NUCLEOTIDE SEQUENCE [LARGE SCALE GENOMIC DNA]</scope>
    <source>
        <strain evidence="1 2">DSM 44993</strain>
    </source>
</reference>
<name>A0A1H8YP31_9PSEU</name>
<dbReference type="STRING" id="394193.SAMN04489732_13419"/>
<dbReference type="EMBL" id="FOEF01000034">
    <property type="protein sequence ID" value="SEP53964.1"/>
    <property type="molecule type" value="Genomic_DNA"/>
</dbReference>